<organism evidence="9 10">
    <name type="scientific">Hallerella porci</name>
    <dbReference type="NCBI Taxonomy" id="1945871"/>
    <lineage>
        <taxon>Bacteria</taxon>
        <taxon>Pseudomonadati</taxon>
        <taxon>Fibrobacterota</taxon>
        <taxon>Fibrobacteria</taxon>
        <taxon>Fibrobacterales</taxon>
        <taxon>Fibrobacteraceae</taxon>
        <taxon>Hallerella</taxon>
    </lineage>
</organism>
<gene>
    <name evidence="5" type="primary">mutL</name>
    <name evidence="9" type="ORF">B0H50_10586</name>
</gene>
<sequence length="652" mass="71668">MENSRIHALPEDVVNQIAAGEVVERPASVVKELMENALDAGASRIEIQILEGGKKSILIRDNGCGMSEADLNLCYLPHTTSKLTSAEDLFHLATNGFRGEAVASIAAVSKLTITSRTEDASEANAIRLSGGTVEKKFQDASPRGTTFLIEDLFFNAPVRKTFLGSETLEASRILDTVTRLAIANPNVRIDYKSNGRDTFTAVDGNDLRSRIAEALGAGIARSMIPVDYEEAGIRVSGFVVPPGEQKNKRSKLYFYVQKRPIWNPVMTKAVNRAYEPYGNSSAPIAVLFLEMSDVAVDVNVHPTKREVRFANENDVFLAVHHAVRDAFQKPDENHPTIRLEDISSASVNSFSTNSSANDSGIGIKNFEPMRSFPISNQASAEPEENFSAPNYSAKSQSFSNSFGSNSPALSATKNASKEVEEPRKKFRNDDPDDIIQDLFSLPENGNIIPLTPQNLRPPTRMDKTTPPQFFQLANTYLVCEDSEGLLLIDQNAAHQRILFEQAMNSLAQESALESQELLFPEIVDFTAAEASFIPQLLPTLDILGFHLELFGKNTYQLRGTPRDLPFSRSVEALRGLVSAAIEGETLENPSHEILAKAWAKNNAIQAGDKLSTEEMTHLMASLLTTQDPMSSPSGRPTLMRLPLSEIHKKFKK</sequence>
<dbReference type="Proteomes" id="UP000245523">
    <property type="component" value="Unassembled WGS sequence"/>
</dbReference>
<proteinExistence type="inferred from homology"/>
<dbReference type="Pfam" id="PF08676">
    <property type="entry name" value="MutL_C"/>
    <property type="match status" value="1"/>
</dbReference>
<dbReference type="PANTHER" id="PTHR10073:SF12">
    <property type="entry name" value="DNA MISMATCH REPAIR PROTEIN MLH1"/>
    <property type="match status" value="1"/>
</dbReference>
<dbReference type="SUPFAM" id="SSF55874">
    <property type="entry name" value="ATPase domain of HSP90 chaperone/DNA topoisomerase II/histidine kinase"/>
    <property type="match status" value="1"/>
</dbReference>
<evidence type="ECO:0000256" key="5">
    <source>
        <dbReference type="HAMAP-Rule" id="MF_00149"/>
    </source>
</evidence>
<comment type="similarity">
    <text evidence="1 5">Belongs to the DNA mismatch repair MutL/HexB family.</text>
</comment>
<keyword evidence="4 5" id="KW-0234">DNA repair</keyword>
<dbReference type="Gene3D" id="3.30.230.10">
    <property type="match status" value="1"/>
</dbReference>
<feature type="compositionally biased region" description="Basic and acidic residues" evidence="6">
    <location>
        <begin position="415"/>
        <end position="429"/>
    </location>
</feature>
<evidence type="ECO:0000256" key="6">
    <source>
        <dbReference type="SAM" id="MobiDB-lite"/>
    </source>
</evidence>
<comment type="function">
    <text evidence="5">This protein is involved in the repair of mismatches in DNA. It is required for dam-dependent methyl-directed DNA mismatch repair. May act as a 'molecular matchmaker', a protein that promotes the formation of a stable complex between two or more DNA-binding proteins in an ATP-dependent manner without itself being part of a final effector complex.</text>
</comment>
<dbReference type="CDD" id="cd16926">
    <property type="entry name" value="HATPase_MutL-MLH-PMS-like"/>
    <property type="match status" value="1"/>
</dbReference>
<keyword evidence="10" id="KW-1185">Reference proteome</keyword>
<feature type="domain" description="DNA mismatch repair protein S5" evidence="8">
    <location>
        <begin position="211"/>
        <end position="328"/>
    </location>
</feature>
<dbReference type="InterPro" id="IPR037198">
    <property type="entry name" value="MutL_C_sf"/>
</dbReference>
<dbReference type="EMBL" id="QGHD01000005">
    <property type="protein sequence ID" value="PWL03542.1"/>
    <property type="molecule type" value="Genomic_DNA"/>
</dbReference>
<dbReference type="Gene3D" id="3.30.1370.100">
    <property type="entry name" value="MutL, C-terminal domain, regulatory subdomain"/>
    <property type="match status" value="1"/>
</dbReference>
<dbReference type="Gene3D" id="3.30.565.10">
    <property type="entry name" value="Histidine kinase-like ATPase, C-terminal domain"/>
    <property type="match status" value="1"/>
</dbReference>
<dbReference type="CDD" id="cd00782">
    <property type="entry name" value="MutL_Trans"/>
    <property type="match status" value="1"/>
</dbReference>
<dbReference type="InterPro" id="IPR013507">
    <property type="entry name" value="DNA_mismatch_S5_2-like"/>
</dbReference>
<keyword evidence="3 5" id="KW-0227">DNA damage</keyword>
<dbReference type="InterPro" id="IPR038973">
    <property type="entry name" value="MutL/Mlh/Pms-like"/>
</dbReference>
<dbReference type="Gene3D" id="3.30.1540.20">
    <property type="entry name" value="MutL, C-terminal domain, dimerisation subdomain"/>
    <property type="match status" value="1"/>
</dbReference>
<dbReference type="InterPro" id="IPR042120">
    <property type="entry name" value="MutL_C_dimsub"/>
</dbReference>
<dbReference type="SUPFAM" id="SSF54211">
    <property type="entry name" value="Ribosomal protein S5 domain 2-like"/>
    <property type="match status" value="1"/>
</dbReference>
<dbReference type="RefSeq" id="WP_109587306.1">
    <property type="nucleotide sequence ID" value="NZ_QGHD01000005.1"/>
</dbReference>
<evidence type="ECO:0000259" key="7">
    <source>
        <dbReference type="SMART" id="SM00853"/>
    </source>
</evidence>
<dbReference type="Pfam" id="PF13589">
    <property type="entry name" value="HATPase_c_3"/>
    <property type="match status" value="1"/>
</dbReference>
<dbReference type="HAMAP" id="MF_00149">
    <property type="entry name" value="DNA_mis_repair"/>
    <property type="match status" value="1"/>
</dbReference>
<dbReference type="InterPro" id="IPR020568">
    <property type="entry name" value="Ribosomal_Su5_D2-typ_SF"/>
</dbReference>
<dbReference type="Pfam" id="PF01119">
    <property type="entry name" value="DNA_mis_repair"/>
    <property type="match status" value="1"/>
</dbReference>
<feature type="domain" description="MutL C-terminal dimerisation" evidence="7">
    <location>
        <begin position="468"/>
        <end position="610"/>
    </location>
</feature>
<dbReference type="InterPro" id="IPR002099">
    <property type="entry name" value="MutL/Mlh/PMS"/>
</dbReference>
<dbReference type="InterPro" id="IPR020667">
    <property type="entry name" value="DNA_mismatch_repair_MutL"/>
</dbReference>
<evidence type="ECO:0000256" key="3">
    <source>
        <dbReference type="ARBA" id="ARBA00022763"/>
    </source>
</evidence>
<dbReference type="InterPro" id="IPR042121">
    <property type="entry name" value="MutL_C_regsub"/>
</dbReference>
<reference evidence="9 10" key="1">
    <citation type="submission" date="2018-05" db="EMBL/GenBank/DDBJ databases">
        <title>Animal gut microbial communities from fecal samples from Wisconsin, USA.</title>
        <authorList>
            <person name="Neumann A."/>
        </authorList>
    </citation>
    <scope>NUCLEOTIDE SEQUENCE [LARGE SCALE GENOMIC DNA]</scope>
    <source>
        <strain evidence="9 10">UWS4</strain>
    </source>
</reference>
<evidence type="ECO:0000313" key="9">
    <source>
        <dbReference type="EMBL" id="PWL03542.1"/>
    </source>
</evidence>
<name>A0ABX5LNM9_9BACT</name>
<protein>
    <recommendedName>
        <fullName evidence="2 5">DNA mismatch repair protein MutL</fullName>
    </recommendedName>
</protein>
<evidence type="ECO:0000313" key="10">
    <source>
        <dbReference type="Proteomes" id="UP000245523"/>
    </source>
</evidence>
<evidence type="ECO:0000259" key="8">
    <source>
        <dbReference type="SMART" id="SM01340"/>
    </source>
</evidence>
<feature type="compositionally biased region" description="Low complexity" evidence="6">
    <location>
        <begin position="392"/>
        <end position="406"/>
    </location>
</feature>
<evidence type="ECO:0000256" key="2">
    <source>
        <dbReference type="ARBA" id="ARBA00021975"/>
    </source>
</evidence>
<dbReference type="SMART" id="SM01340">
    <property type="entry name" value="DNA_mis_repair"/>
    <property type="match status" value="1"/>
</dbReference>
<dbReference type="InterPro" id="IPR036890">
    <property type="entry name" value="HATPase_C_sf"/>
</dbReference>
<dbReference type="InterPro" id="IPR014790">
    <property type="entry name" value="MutL_C"/>
</dbReference>
<dbReference type="InterPro" id="IPR014721">
    <property type="entry name" value="Ribsml_uS5_D2-typ_fold_subgr"/>
</dbReference>
<evidence type="ECO:0000256" key="1">
    <source>
        <dbReference type="ARBA" id="ARBA00006082"/>
    </source>
</evidence>
<accession>A0ABX5LNM9</accession>
<comment type="caution">
    <text evidence="9">The sequence shown here is derived from an EMBL/GenBank/DDBJ whole genome shotgun (WGS) entry which is preliminary data.</text>
</comment>
<dbReference type="PANTHER" id="PTHR10073">
    <property type="entry name" value="DNA MISMATCH REPAIR PROTEIN MLH, PMS, MUTL"/>
    <property type="match status" value="1"/>
</dbReference>
<dbReference type="NCBIfam" id="TIGR00585">
    <property type="entry name" value="mutl"/>
    <property type="match status" value="1"/>
</dbReference>
<dbReference type="SUPFAM" id="SSF118116">
    <property type="entry name" value="DNA mismatch repair protein MutL"/>
    <property type="match status" value="1"/>
</dbReference>
<evidence type="ECO:0000256" key="4">
    <source>
        <dbReference type="ARBA" id="ARBA00023204"/>
    </source>
</evidence>
<dbReference type="SMART" id="SM00853">
    <property type="entry name" value="MutL_C"/>
    <property type="match status" value="1"/>
</dbReference>
<feature type="region of interest" description="Disordered" evidence="6">
    <location>
        <begin position="378"/>
        <end position="431"/>
    </location>
</feature>